<evidence type="ECO:0000256" key="2">
    <source>
        <dbReference type="ARBA" id="ARBA00005916"/>
    </source>
</evidence>
<dbReference type="GO" id="GO:0019353">
    <property type="term" value="P:protoporphyrinogen IX biosynthetic process from glutamate"/>
    <property type="evidence" value="ECO:0007669"/>
    <property type="project" value="TreeGrafter"/>
</dbReference>
<dbReference type="InterPro" id="IPR000343">
    <property type="entry name" value="4pyrrol_synth_GluRdtase"/>
</dbReference>
<dbReference type="Proteomes" id="UP000256779">
    <property type="component" value="Unassembled WGS sequence"/>
</dbReference>
<feature type="domain" description="Tetrapyrrole biosynthesis glutamyl-tRNA reductase dimerisation" evidence="14">
    <location>
        <begin position="314"/>
        <end position="410"/>
    </location>
</feature>
<dbReference type="PANTHER" id="PTHR43013:SF1">
    <property type="entry name" value="GLUTAMYL-TRNA REDUCTASE"/>
    <property type="match status" value="1"/>
</dbReference>
<dbReference type="InterPro" id="IPR015896">
    <property type="entry name" value="4pyrrol_synth_GluRdtase_dimer"/>
</dbReference>
<dbReference type="PIRSF" id="PIRSF000445">
    <property type="entry name" value="4pyrrol_synth_GluRdtase"/>
    <property type="match status" value="1"/>
</dbReference>
<protein>
    <recommendedName>
        <fullName evidence="3 8">Glutamyl-tRNA reductase</fullName>
        <shortName evidence="8">GluTR</shortName>
        <ecNumber evidence="3 8">1.2.1.70</ecNumber>
    </recommendedName>
</protein>
<evidence type="ECO:0000313" key="17">
    <source>
        <dbReference type="EMBL" id="RED99737.1"/>
    </source>
</evidence>
<feature type="active site" description="Nucleophile" evidence="8 9">
    <location>
        <position position="52"/>
    </location>
</feature>
<comment type="miscellaneous">
    <text evidence="8">During catalysis, the active site Cys acts as a nucleophile attacking the alpha-carbonyl group of tRNA-bound glutamate with the formation of a thioester intermediate between enzyme and glutamate, and the concomitant release of tRNA(Glu). The thioester intermediate is finally reduced by direct hydride transfer from NADPH, to form the product GSA.</text>
</comment>
<evidence type="ECO:0000256" key="13">
    <source>
        <dbReference type="RuleBase" id="RU000584"/>
    </source>
</evidence>
<dbReference type="Gene3D" id="3.40.50.720">
    <property type="entry name" value="NAD(P)-binding Rossmann-like Domain"/>
    <property type="match status" value="1"/>
</dbReference>
<evidence type="ECO:0000256" key="3">
    <source>
        <dbReference type="ARBA" id="ARBA00012970"/>
    </source>
</evidence>
<dbReference type="UniPathway" id="UPA00251">
    <property type="reaction ID" value="UER00316"/>
</dbReference>
<dbReference type="InterPro" id="IPR015895">
    <property type="entry name" value="4pyrrol_synth_GluRdtase_N"/>
</dbReference>
<dbReference type="EMBL" id="QREG01000007">
    <property type="protein sequence ID" value="RED99737.1"/>
    <property type="molecule type" value="Genomic_DNA"/>
</dbReference>
<proteinExistence type="inferred from homology"/>
<evidence type="ECO:0000256" key="5">
    <source>
        <dbReference type="ARBA" id="ARBA00023002"/>
    </source>
</evidence>
<dbReference type="InterPro" id="IPR006151">
    <property type="entry name" value="Shikm_DH/Glu-tRNA_Rdtase"/>
</dbReference>
<reference evidence="17 18" key="1">
    <citation type="submission" date="2018-07" db="EMBL/GenBank/DDBJ databases">
        <title>Genomic Encyclopedia of Type Strains, Phase IV (KMG-IV): sequencing the most valuable type-strain genomes for metagenomic binning, comparative biology and taxonomic classification.</title>
        <authorList>
            <person name="Goeker M."/>
        </authorList>
    </citation>
    <scope>NUCLEOTIDE SEQUENCE [LARGE SCALE GENOMIC DNA]</scope>
    <source>
        <strain evidence="17 18">DSM 4134</strain>
    </source>
</reference>
<dbReference type="Gene3D" id="3.30.460.30">
    <property type="entry name" value="Glutamyl-tRNA reductase, N-terminal domain"/>
    <property type="match status" value="1"/>
</dbReference>
<evidence type="ECO:0000256" key="11">
    <source>
        <dbReference type="PIRSR" id="PIRSR000445-3"/>
    </source>
</evidence>
<dbReference type="SUPFAM" id="SSF69742">
    <property type="entry name" value="Glutamyl tRNA-reductase catalytic, N-terminal domain"/>
    <property type="match status" value="1"/>
</dbReference>
<evidence type="ECO:0000256" key="8">
    <source>
        <dbReference type="HAMAP-Rule" id="MF_00087"/>
    </source>
</evidence>
<dbReference type="InterPro" id="IPR036291">
    <property type="entry name" value="NAD(P)-bd_dom_sf"/>
</dbReference>
<dbReference type="EC" id="1.2.1.70" evidence="3 8"/>
<keyword evidence="5 8" id="KW-0560">Oxidoreductase</keyword>
<dbReference type="OrthoDB" id="110209at2"/>
<dbReference type="RefSeq" id="WP_115867764.1">
    <property type="nucleotide sequence ID" value="NZ_QREG01000007.1"/>
</dbReference>
<dbReference type="SUPFAM" id="SSF69075">
    <property type="entry name" value="Glutamyl tRNA-reductase dimerization domain"/>
    <property type="match status" value="1"/>
</dbReference>
<gene>
    <name evidence="8" type="primary">hemA</name>
    <name evidence="17" type="ORF">C7460_10719</name>
</gene>
<evidence type="ECO:0000256" key="9">
    <source>
        <dbReference type="PIRSR" id="PIRSR000445-1"/>
    </source>
</evidence>
<dbReference type="InterPro" id="IPR036343">
    <property type="entry name" value="GluRdtase_N_sf"/>
</dbReference>
<organism evidence="17 18">
    <name type="scientific">Marinoscillum furvescens DSM 4134</name>
    <dbReference type="NCBI Taxonomy" id="1122208"/>
    <lineage>
        <taxon>Bacteria</taxon>
        <taxon>Pseudomonadati</taxon>
        <taxon>Bacteroidota</taxon>
        <taxon>Cytophagia</taxon>
        <taxon>Cytophagales</taxon>
        <taxon>Reichenbachiellaceae</taxon>
        <taxon>Marinoscillum</taxon>
    </lineage>
</organism>
<dbReference type="SUPFAM" id="SSF51735">
    <property type="entry name" value="NAD(P)-binding Rossmann-fold domains"/>
    <property type="match status" value="1"/>
</dbReference>
<comment type="caution">
    <text evidence="17">The sequence shown here is derived from an EMBL/GenBank/DDBJ whole genome shotgun (WGS) entry which is preliminary data.</text>
</comment>
<comment type="similarity">
    <text evidence="2 8 13">Belongs to the glutamyl-tRNA reductase family.</text>
</comment>
<dbReference type="GO" id="GO:0050661">
    <property type="term" value="F:NADP binding"/>
    <property type="evidence" value="ECO:0007669"/>
    <property type="project" value="InterPro"/>
</dbReference>
<feature type="binding site" evidence="8 10">
    <location>
        <begin position="51"/>
        <end position="54"/>
    </location>
    <ligand>
        <name>substrate</name>
    </ligand>
</feature>
<evidence type="ECO:0000256" key="4">
    <source>
        <dbReference type="ARBA" id="ARBA00022857"/>
    </source>
</evidence>
<dbReference type="Pfam" id="PF05201">
    <property type="entry name" value="GlutR_N"/>
    <property type="match status" value="1"/>
</dbReference>
<feature type="binding site" evidence="8 10">
    <location>
        <begin position="114"/>
        <end position="116"/>
    </location>
    <ligand>
        <name>substrate</name>
    </ligand>
</feature>
<evidence type="ECO:0000259" key="16">
    <source>
        <dbReference type="Pfam" id="PF05201"/>
    </source>
</evidence>
<evidence type="ECO:0000256" key="7">
    <source>
        <dbReference type="ARBA" id="ARBA00047464"/>
    </source>
</evidence>
<evidence type="ECO:0000256" key="1">
    <source>
        <dbReference type="ARBA" id="ARBA00005059"/>
    </source>
</evidence>
<feature type="domain" description="Glutamyl-tRNA reductase N-terminal" evidence="16">
    <location>
        <begin position="8"/>
        <end position="156"/>
    </location>
</feature>
<dbReference type="Pfam" id="PF01488">
    <property type="entry name" value="Shikimate_DH"/>
    <property type="match status" value="1"/>
</dbReference>
<dbReference type="Pfam" id="PF00745">
    <property type="entry name" value="GlutR_dimer"/>
    <property type="match status" value="1"/>
</dbReference>
<name>A0A3D9L468_MARFU</name>
<dbReference type="NCBIfam" id="TIGR01035">
    <property type="entry name" value="hemA"/>
    <property type="match status" value="1"/>
</dbReference>
<comment type="catalytic activity">
    <reaction evidence="7 8 13">
        <text>(S)-4-amino-5-oxopentanoate + tRNA(Glu) + NADP(+) = L-glutamyl-tRNA(Glu) + NADPH + H(+)</text>
        <dbReference type="Rhea" id="RHEA:12344"/>
        <dbReference type="Rhea" id="RHEA-COMP:9663"/>
        <dbReference type="Rhea" id="RHEA-COMP:9680"/>
        <dbReference type="ChEBI" id="CHEBI:15378"/>
        <dbReference type="ChEBI" id="CHEBI:57501"/>
        <dbReference type="ChEBI" id="CHEBI:57783"/>
        <dbReference type="ChEBI" id="CHEBI:58349"/>
        <dbReference type="ChEBI" id="CHEBI:78442"/>
        <dbReference type="ChEBI" id="CHEBI:78520"/>
        <dbReference type="EC" id="1.2.1.70"/>
    </reaction>
</comment>
<keyword evidence="18" id="KW-1185">Reference proteome</keyword>
<feature type="site" description="Important for activity" evidence="8 12">
    <location>
        <position position="99"/>
    </location>
</feature>
<keyword evidence="4 8" id="KW-0521">NADP</keyword>
<comment type="domain">
    <text evidence="8">Possesses an unusual extended V-shaped dimeric structure with each monomer consisting of three distinct domains arranged along a curved 'spinal' alpha-helix. The N-terminal catalytic domain specifically recognizes the glutamate moiety of the substrate. The second domain is the NADPH-binding domain, and the third C-terminal domain is responsible for dimerization.</text>
</comment>
<evidence type="ECO:0000256" key="10">
    <source>
        <dbReference type="PIRSR" id="PIRSR000445-2"/>
    </source>
</evidence>
<dbReference type="InterPro" id="IPR036453">
    <property type="entry name" value="GluRdtase_dimer_dom_sf"/>
</dbReference>
<keyword evidence="6 8" id="KW-0627">Porphyrin biosynthesis</keyword>
<dbReference type="GO" id="GO:0008883">
    <property type="term" value="F:glutamyl-tRNA reductase activity"/>
    <property type="evidence" value="ECO:0007669"/>
    <property type="project" value="UniProtKB-UniRule"/>
</dbReference>
<sequence>MHRQFKAVGISYRNTPLEVREAVTFDENQAKQFMTMLKETFGVDEALVLSTCNRTEIYYTSSEDLASKIAGLIDVFHGLLDQPAAGYFRAMPYEEAVNHLFEVSLGVDSQVLGDIQITNQVKKAYQWSADEDMAGPFLHRLLHTIFYTNKRTVQETPFRDGTASVASAAVDIANQFMHNYTAPQVAVIGLGEIGANVAENLKGATADVCLVNRTFQTAQSHAEEFGHRAVAYERLSEVVKSAHVVISAVQAPEPIITSSLLSGNEHPKMLIDLSVPRSIEEAVEEINGVLLYNVDQLQERASQALKRRHEAVGQVKAIIAESIAEFNNWSQEMEVSPTIKRFKQALEDIRKAELARYVGKVDEQQAKMLEKATKSMMQKVIKLPVLQLKAACKRGEAESLVGVLNDLFNLEKEESKPAE</sequence>
<comment type="function">
    <text evidence="8">Catalyzes the NADPH-dependent reduction of glutamyl-tRNA(Glu) to glutamate 1-semialdehyde (GSA).</text>
</comment>
<evidence type="ECO:0000313" key="18">
    <source>
        <dbReference type="Proteomes" id="UP000256779"/>
    </source>
</evidence>
<evidence type="ECO:0000256" key="6">
    <source>
        <dbReference type="ARBA" id="ARBA00023244"/>
    </source>
</evidence>
<evidence type="ECO:0000256" key="12">
    <source>
        <dbReference type="PIRSR" id="PIRSR000445-4"/>
    </source>
</evidence>
<comment type="subunit">
    <text evidence="8">Homodimer.</text>
</comment>
<feature type="binding site" evidence="8 11">
    <location>
        <begin position="189"/>
        <end position="194"/>
    </location>
    <ligand>
        <name>NADP(+)</name>
        <dbReference type="ChEBI" id="CHEBI:58349"/>
    </ligand>
</feature>
<feature type="binding site" evidence="8 10">
    <location>
        <position position="109"/>
    </location>
    <ligand>
        <name>substrate</name>
    </ligand>
</feature>
<evidence type="ECO:0000259" key="15">
    <source>
        <dbReference type="Pfam" id="PF01488"/>
    </source>
</evidence>
<dbReference type="AlphaFoldDB" id="A0A3D9L468"/>
<comment type="pathway">
    <text evidence="1 8 13">Porphyrin-containing compound metabolism; protoporphyrin-IX biosynthesis; 5-aminolevulinate from L-glutamyl-tRNA(Glu): step 1/2.</text>
</comment>
<feature type="binding site" evidence="8 10">
    <location>
        <position position="120"/>
    </location>
    <ligand>
        <name>substrate</name>
    </ligand>
</feature>
<dbReference type="PANTHER" id="PTHR43013">
    <property type="entry name" value="GLUTAMYL-TRNA REDUCTASE"/>
    <property type="match status" value="1"/>
</dbReference>
<accession>A0A3D9L468</accession>
<dbReference type="HAMAP" id="MF_00087">
    <property type="entry name" value="Glu_tRNA_reductase"/>
    <property type="match status" value="1"/>
</dbReference>
<feature type="domain" description="Quinate/shikimate 5-dehydrogenase/glutamyl-tRNA reductase" evidence="15">
    <location>
        <begin position="172"/>
        <end position="299"/>
    </location>
</feature>
<evidence type="ECO:0000259" key="14">
    <source>
        <dbReference type="Pfam" id="PF00745"/>
    </source>
</evidence>